<keyword evidence="3" id="KW-1185">Reference proteome</keyword>
<keyword evidence="1" id="KW-0812">Transmembrane</keyword>
<evidence type="ECO:0000313" key="2">
    <source>
        <dbReference type="EMBL" id="RAL10526.1"/>
    </source>
</evidence>
<dbReference type="EMBL" id="KZ824294">
    <property type="protein sequence ID" value="RAL10526.1"/>
    <property type="molecule type" value="Genomic_DNA"/>
</dbReference>
<dbReference type="Proteomes" id="UP000248961">
    <property type="component" value="Unassembled WGS sequence"/>
</dbReference>
<name>A0A395HSK3_ASPHC</name>
<dbReference type="RefSeq" id="XP_025549680.1">
    <property type="nucleotide sequence ID" value="XM_025689972.1"/>
</dbReference>
<feature type="transmembrane region" description="Helical" evidence="1">
    <location>
        <begin position="72"/>
        <end position="99"/>
    </location>
</feature>
<evidence type="ECO:0000256" key="1">
    <source>
        <dbReference type="SAM" id="Phobius"/>
    </source>
</evidence>
<sequence length="181" mass="21002">MLPRVMLIPMHHRAPAPLVRIPVFDILNAFYYPILVIITPKLRACGIVRLTQNILFIIPTRHDKPYQLMSTIFHTVISTTPLFISPYVFFFFFFFFFFFHFSSHCLVSWYNSHDSTTFKGACLNTSDSPAPGHVSKPFLLSPVPNSFSSPISSLMLFHLFNVHKEQPLTTSHWVYRIQLVH</sequence>
<keyword evidence="1" id="KW-0472">Membrane</keyword>
<dbReference type="AlphaFoldDB" id="A0A395HSK3"/>
<accession>A0A395HSK3</accession>
<proteinExistence type="predicted"/>
<organism evidence="2 3">
    <name type="scientific">Aspergillus homomorphus (strain CBS 101889)</name>
    <dbReference type="NCBI Taxonomy" id="1450537"/>
    <lineage>
        <taxon>Eukaryota</taxon>
        <taxon>Fungi</taxon>
        <taxon>Dikarya</taxon>
        <taxon>Ascomycota</taxon>
        <taxon>Pezizomycotina</taxon>
        <taxon>Eurotiomycetes</taxon>
        <taxon>Eurotiomycetidae</taxon>
        <taxon>Eurotiales</taxon>
        <taxon>Aspergillaceae</taxon>
        <taxon>Aspergillus</taxon>
        <taxon>Aspergillus subgen. Circumdati</taxon>
    </lineage>
</organism>
<dbReference type="VEuPathDB" id="FungiDB:BO97DRAFT_121158"/>
<gene>
    <name evidence="2" type="ORF">BO97DRAFT_121158</name>
</gene>
<dbReference type="GeneID" id="37194261"/>
<reference evidence="2 3" key="1">
    <citation type="submission" date="2018-02" db="EMBL/GenBank/DDBJ databases">
        <title>The genomes of Aspergillus section Nigri reveals drivers in fungal speciation.</title>
        <authorList>
            <consortium name="DOE Joint Genome Institute"/>
            <person name="Vesth T.C."/>
            <person name="Nybo J."/>
            <person name="Theobald S."/>
            <person name="Brandl J."/>
            <person name="Frisvad J.C."/>
            <person name="Nielsen K.F."/>
            <person name="Lyhne E.K."/>
            <person name="Kogle M.E."/>
            <person name="Kuo A."/>
            <person name="Riley R."/>
            <person name="Clum A."/>
            <person name="Nolan M."/>
            <person name="Lipzen A."/>
            <person name="Salamov A."/>
            <person name="Henrissat B."/>
            <person name="Wiebenga A."/>
            <person name="De vries R.P."/>
            <person name="Grigoriev I.V."/>
            <person name="Mortensen U.H."/>
            <person name="Andersen M.R."/>
            <person name="Baker S.E."/>
        </authorList>
    </citation>
    <scope>NUCLEOTIDE SEQUENCE [LARGE SCALE GENOMIC DNA]</scope>
    <source>
        <strain evidence="2 3">CBS 101889</strain>
    </source>
</reference>
<evidence type="ECO:0000313" key="3">
    <source>
        <dbReference type="Proteomes" id="UP000248961"/>
    </source>
</evidence>
<keyword evidence="1" id="KW-1133">Transmembrane helix</keyword>
<protein>
    <submittedName>
        <fullName evidence="2">Uncharacterized protein</fullName>
    </submittedName>
</protein>